<proteinExistence type="inferred from homology"/>
<keyword evidence="4 9" id="KW-1003">Cell membrane</keyword>
<evidence type="ECO:0000256" key="3">
    <source>
        <dbReference type="ARBA" id="ARBA00022448"/>
    </source>
</evidence>
<dbReference type="NCBIfam" id="NF002461">
    <property type="entry name" value="PRK01663.1"/>
    <property type="match status" value="1"/>
</dbReference>
<dbReference type="GO" id="GO:0015366">
    <property type="term" value="F:malate:proton symporter activity"/>
    <property type="evidence" value="ECO:0007669"/>
    <property type="project" value="TreeGrafter"/>
</dbReference>
<evidence type="ECO:0000256" key="5">
    <source>
        <dbReference type="ARBA" id="ARBA00022692"/>
    </source>
</evidence>
<dbReference type="GO" id="GO:0015138">
    <property type="term" value="F:fumarate transmembrane transporter activity"/>
    <property type="evidence" value="ECO:0007669"/>
    <property type="project" value="TreeGrafter"/>
</dbReference>
<dbReference type="EMBL" id="JAJVCY010000040">
    <property type="protein sequence ID" value="MCV3290012.1"/>
    <property type="molecule type" value="Genomic_DNA"/>
</dbReference>
<comment type="similarity">
    <text evidence="2 9">Belongs to the dicarboxylate/amino acid:cation symporter (DAACS) (TC 2.A.23) family.</text>
</comment>
<sequence>MHKKVFSSLYFQVLLAITLGVFLGHVYPDLGADMKPLGDGFVKLIKMIIAPVIFCTVVTGIAGMESMKAVGKTGAIALLYFEVVSTIALVIGLCVVNLLQPGVGMNVDPAMLDASAISAYAEQAKSQGIIAFLLDVIPASVIGAFASGNILQVLLFAVLFGFSLHHIGEKGKLVFNMIDSFSQVIFGIINMIMKLAPVGAFGAMAFTIGKYGIGSLVQLGQLIACFYVTCLLFIFMVLGSIARANGFSIVRFISYIREELLIVLGTSSSESVLPRMLVKMEALGCKKSVVGLVIPTGYSFNLDGTSIYLTMAAVFIAQATNTPLDLFQQFTLLVVLLISSKGAAGVTGSGFIVLAATISAVGHLPPAGLALILGIDRFMSEARALTNLIGNGVATLVVARYCDQLDEQKMNEVLANPVTVQKVNQHG</sequence>
<feature type="transmembrane region" description="Helical" evidence="9">
    <location>
        <begin position="184"/>
        <end position="207"/>
    </location>
</feature>
<name>A0AAW5RRH8_AERME</name>
<dbReference type="PANTHER" id="PTHR42865:SF1">
    <property type="entry name" value="AEROBIC C4-DICARBOXYLATE TRANSPORT PROTEIN"/>
    <property type="match status" value="1"/>
</dbReference>
<keyword evidence="5 9" id="KW-0812">Transmembrane</keyword>
<feature type="transmembrane region" description="Helical" evidence="9">
    <location>
        <begin position="141"/>
        <end position="164"/>
    </location>
</feature>
<dbReference type="PROSITE" id="PS00714">
    <property type="entry name" value="NA_DICARBOXYL_SYMP_2"/>
    <property type="match status" value="1"/>
</dbReference>
<gene>
    <name evidence="9" type="primary">dctA</name>
    <name evidence="10" type="ORF">LZT28_17430</name>
</gene>
<feature type="transmembrane region" description="Helical" evidence="9">
    <location>
        <begin position="9"/>
        <end position="27"/>
    </location>
</feature>
<dbReference type="FunFam" id="1.10.3860.10:FF:000001">
    <property type="entry name" value="C4-dicarboxylate transport protein"/>
    <property type="match status" value="1"/>
</dbReference>
<evidence type="ECO:0000256" key="4">
    <source>
        <dbReference type="ARBA" id="ARBA00022475"/>
    </source>
</evidence>
<dbReference type="AlphaFoldDB" id="A0AAW5RRH8"/>
<dbReference type="InterPro" id="IPR001991">
    <property type="entry name" value="Na-dicarboxylate_symporter"/>
</dbReference>
<dbReference type="Pfam" id="PF00375">
    <property type="entry name" value="SDF"/>
    <property type="match status" value="1"/>
</dbReference>
<evidence type="ECO:0000313" key="11">
    <source>
        <dbReference type="Proteomes" id="UP001208651"/>
    </source>
</evidence>
<evidence type="ECO:0000256" key="8">
    <source>
        <dbReference type="ARBA" id="ARBA00023136"/>
    </source>
</evidence>
<keyword evidence="8 9" id="KW-0472">Membrane</keyword>
<keyword evidence="3 9" id="KW-0813">Transport</keyword>
<keyword evidence="6 9" id="KW-0769">Symport</keyword>
<dbReference type="Proteomes" id="UP001208651">
    <property type="component" value="Unassembled WGS sequence"/>
</dbReference>
<keyword evidence="7 9" id="KW-1133">Transmembrane helix</keyword>
<dbReference type="Gene3D" id="1.10.3860.10">
    <property type="entry name" value="Sodium:dicarboxylate symporter"/>
    <property type="match status" value="1"/>
</dbReference>
<organism evidence="10 11">
    <name type="scientific">Aeromonas media</name>
    <dbReference type="NCBI Taxonomy" id="651"/>
    <lineage>
        <taxon>Bacteria</taxon>
        <taxon>Pseudomonadati</taxon>
        <taxon>Pseudomonadota</taxon>
        <taxon>Gammaproteobacteria</taxon>
        <taxon>Aeromonadales</taxon>
        <taxon>Aeromonadaceae</taxon>
        <taxon>Aeromonas</taxon>
    </lineage>
</organism>
<feature type="transmembrane region" description="Helical" evidence="9">
    <location>
        <begin position="298"/>
        <end position="319"/>
    </location>
</feature>
<protein>
    <recommendedName>
        <fullName evidence="9">C4-dicarboxylate transport protein</fullName>
    </recommendedName>
</protein>
<comment type="caution">
    <text evidence="10">The sequence shown here is derived from an EMBL/GenBank/DDBJ whole genome shotgun (WGS) entry which is preliminary data.</text>
</comment>
<feature type="transmembrane region" description="Helical" evidence="9">
    <location>
        <begin position="47"/>
        <end position="64"/>
    </location>
</feature>
<dbReference type="PRINTS" id="PR00173">
    <property type="entry name" value="EDTRNSPORT"/>
</dbReference>
<evidence type="ECO:0000256" key="7">
    <source>
        <dbReference type="ARBA" id="ARBA00022989"/>
    </source>
</evidence>
<dbReference type="GO" id="GO:0005886">
    <property type="term" value="C:plasma membrane"/>
    <property type="evidence" value="ECO:0007669"/>
    <property type="project" value="UniProtKB-SubCell"/>
</dbReference>
<comment type="subcellular location">
    <subcellularLocation>
        <location evidence="1 9">Cell membrane</location>
        <topology evidence="1 9">Multi-pass membrane protein</topology>
    </subcellularLocation>
</comment>
<dbReference type="InterPro" id="IPR023954">
    <property type="entry name" value="C4_dicarb_transport"/>
</dbReference>
<dbReference type="PROSITE" id="PS00713">
    <property type="entry name" value="NA_DICARBOXYL_SYMP_1"/>
    <property type="match status" value="1"/>
</dbReference>
<dbReference type="HAMAP" id="MF_01300">
    <property type="entry name" value="C4_dicarb_transport"/>
    <property type="match status" value="1"/>
</dbReference>
<feature type="transmembrane region" description="Helical" evidence="9">
    <location>
        <begin position="219"/>
        <end position="239"/>
    </location>
</feature>
<evidence type="ECO:0000256" key="9">
    <source>
        <dbReference type="HAMAP-Rule" id="MF_01300"/>
    </source>
</evidence>
<evidence type="ECO:0000256" key="1">
    <source>
        <dbReference type="ARBA" id="ARBA00004651"/>
    </source>
</evidence>
<dbReference type="RefSeq" id="WP_263685805.1">
    <property type="nucleotide sequence ID" value="NZ_JAJVCY010000040.1"/>
</dbReference>
<reference evidence="10" key="1">
    <citation type="submission" date="2022-01" db="EMBL/GenBank/DDBJ databases">
        <title>Comparison of Fish pathogen Aeromonas spp.</title>
        <authorList>
            <person name="Dubey S."/>
            <person name="Sorum H."/>
            <person name="Munangandu H.M."/>
        </authorList>
    </citation>
    <scope>NUCLEOTIDE SEQUENCE</scope>
    <source>
        <strain evidence="10">SD/21-15</strain>
    </source>
</reference>
<evidence type="ECO:0000256" key="2">
    <source>
        <dbReference type="ARBA" id="ARBA00006148"/>
    </source>
</evidence>
<evidence type="ECO:0000256" key="6">
    <source>
        <dbReference type="ARBA" id="ARBA00022847"/>
    </source>
</evidence>
<accession>A0AAW5RRH8</accession>
<evidence type="ECO:0000313" key="10">
    <source>
        <dbReference type="EMBL" id="MCV3290012.1"/>
    </source>
</evidence>
<feature type="transmembrane region" description="Helical" evidence="9">
    <location>
        <begin position="76"/>
        <end position="99"/>
    </location>
</feature>
<dbReference type="InterPro" id="IPR018107">
    <property type="entry name" value="Na-dicarboxylate_symporter_CS"/>
</dbReference>
<dbReference type="NCBIfam" id="NF009587">
    <property type="entry name" value="PRK13027.1"/>
    <property type="match status" value="1"/>
</dbReference>
<comment type="function">
    <text evidence="9">Responsible for the transport of dicarboxylates such as succinate, fumarate, and malate across the membrane.</text>
</comment>
<dbReference type="PANTHER" id="PTHR42865">
    <property type="entry name" value="PROTON/GLUTAMATE-ASPARTATE SYMPORTER"/>
    <property type="match status" value="1"/>
</dbReference>
<dbReference type="GO" id="GO:0015141">
    <property type="term" value="F:succinate transmembrane transporter activity"/>
    <property type="evidence" value="ECO:0007669"/>
    <property type="project" value="TreeGrafter"/>
</dbReference>
<dbReference type="GO" id="GO:0070778">
    <property type="term" value="P:L-aspartate transmembrane transport"/>
    <property type="evidence" value="ECO:0007669"/>
    <property type="project" value="TreeGrafter"/>
</dbReference>
<dbReference type="InterPro" id="IPR036458">
    <property type="entry name" value="Na:dicarbo_symporter_sf"/>
</dbReference>
<dbReference type="SUPFAM" id="SSF118215">
    <property type="entry name" value="Proton glutamate symport protein"/>
    <property type="match status" value="1"/>
</dbReference>
<feature type="transmembrane region" description="Helical" evidence="9">
    <location>
        <begin position="350"/>
        <end position="373"/>
    </location>
</feature>